<dbReference type="InterPro" id="IPR048020">
    <property type="entry name" value="Transpos_IS3"/>
</dbReference>
<dbReference type="InterPro" id="IPR050900">
    <property type="entry name" value="Transposase_IS3/IS150/IS904"/>
</dbReference>
<evidence type="ECO:0000256" key="1">
    <source>
        <dbReference type="ARBA" id="ARBA00002286"/>
    </source>
</evidence>
<dbReference type="InterPro" id="IPR012337">
    <property type="entry name" value="RNaseH-like_sf"/>
</dbReference>
<evidence type="ECO:0000313" key="3">
    <source>
        <dbReference type="EMBL" id="NYH92870.1"/>
    </source>
</evidence>
<protein>
    <submittedName>
        <fullName evidence="4">Transposase InsO family protein</fullName>
    </submittedName>
</protein>
<dbReference type="GO" id="GO:0015074">
    <property type="term" value="P:DNA integration"/>
    <property type="evidence" value="ECO:0007669"/>
    <property type="project" value="InterPro"/>
</dbReference>
<name>A0A852ZIX1_9ACTN</name>
<dbReference type="Gene3D" id="3.30.420.10">
    <property type="entry name" value="Ribonuclease H-like superfamily/Ribonuclease H"/>
    <property type="match status" value="1"/>
</dbReference>
<evidence type="ECO:0000313" key="4">
    <source>
        <dbReference type="EMBL" id="NYH92904.1"/>
    </source>
</evidence>
<dbReference type="RefSeq" id="WP_179790281.1">
    <property type="nucleotide sequence ID" value="NZ_JACBZH010000001.1"/>
</dbReference>
<dbReference type="InterPro" id="IPR025948">
    <property type="entry name" value="HTH-like_dom"/>
</dbReference>
<dbReference type="PROSITE" id="PS50994">
    <property type="entry name" value="INTEGRASE"/>
    <property type="match status" value="1"/>
</dbReference>
<dbReference type="PANTHER" id="PTHR46889">
    <property type="entry name" value="TRANSPOSASE INSF FOR INSERTION SEQUENCE IS3B-RELATED"/>
    <property type="match status" value="1"/>
</dbReference>
<dbReference type="SUPFAM" id="SSF53098">
    <property type="entry name" value="Ribonuclease H-like"/>
    <property type="match status" value="1"/>
</dbReference>
<accession>A0A852ZIX1</accession>
<dbReference type="AlphaFoldDB" id="A0A852ZIX1"/>
<dbReference type="EMBL" id="JACBZH010000001">
    <property type="protein sequence ID" value="NYH92870.1"/>
    <property type="molecule type" value="Genomic_DNA"/>
</dbReference>
<comment type="caution">
    <text evidence="4">The sequence shown here is derived from an EMBL/GenBank/DDBJ whole genome shotgun (WGS) entry which is preliminary data.</text>
</comment>
<comment type="function">
    <text evidence="1">Involved in the transposition of the insertion sequence.</text>
</comment>
<dbReference type="InterPro" id="IPR036397">
    <property type="entry name" value="RNaseH_sf"/>
</dbReference>
<organism evidence="4 5">
    <name type="scientific">Actinopolymorpha rutila</name>
    <dbReference type="NCBI Taxonomy" id="446787"/>
    <lineage>
        <taxon>Bacteria</taxon>
        <taxon>Bacillati</taxon>
        <taxon>Actinomycetota</taxon>
        <taxon>Actinomycetes</taxon>
        <taxon>Propionibacteriales</taxon>
        <taxon>Actinopolymorphaceae</taxon>
        <taxon>Actinopolymorpha</taxon>
    </lineage>
</organism>
<dbReference type="Pfam" id="PF00665">
    <property type="entry name" value="rve"/>
    <property type="match status" value="1"/>
</dbReference>
<proteinExistence type="predicted"/>
<dbReference type="Proteomes" id="UP000579605">
    <property type="component" value="Unassembled WGS sequence"/>
</dbReference>
<dbReference type="NCBIfam" id="NF033516">
    <property type="entry name" value="transpos_IS3"/>
    <property type="match status" value="1"/>
</dbReference>
<dbReference type="Pfam" id="PF13333">
    <property type="entry name" value="rve_2"/>
    <property type="match status" value="1"/>
</dbReference>
<dbReference type="Pfam" id="PF13276">
    <property type="entry name" value="HTH_21"/>
    <property type="match status" value="1"/>
</dbReference>
<reference evidence="4 5" key="1">
    <citation type="submission" date="2020-07" db="EMBL/GenBank/DDBJ databases">
        <title>Sequencing the genomes of 1000 actinobacteria strains.</title>
        <authorList>
            <person name="Klenk H.-P."/>
        </authorList>
    </citation>
    <scope>NUCLEOTIDE SEQUENCE [LARGE SCALE GENOMIC DNA]</scope>
    <source>
        <strain evidence="4 5">DSM 18448</strain>
    </source>
</reference>
<dbReference type="PANTHER" id="PTHR46889:SF4">
    <property type="entry name" value="TRANSPOSASE INSO FOR INSERTION SEQUENCE ELEMENT IS911B-RELATED"/>
    <property type="match status" value="1"/>
</dbReference>
<dbReference type="GO" id="GO:0003676">
    <property type="term" value="F:nucleic acid binding"/>
    <property type="evidence" value="ECO:0007669"/>
    <property type="project" value="InterPro"/>
</dbReference>
<evidence type="ECO:0000313" key="5">
    <source>
        <dbReference type="Proteomes" id="UP000579605"/>
    </source>
</evidence>
<gene>
    <name evidence="3" type="ORF">F4554_005508</name>
    <name evidence="4" type="ORF">F4554_005542</name>
</gene>
<sequence length="296" mass="33252">MNVYPFIEAEKAGDHNVKRACELLEVSRAAYYAHRTSRVCPRAREDAELTEQITQLHTASKGRYGAPRIHAELRRSGRRHGRKRVARLMRQAELAGRTPKRWKKTTIADPDAAIRADLIRRDFTADAASINSRWCGDITYVPTWQGWLYLATVIDISSRKVVGQAIADHLRTSLVADALTNAVAARDPDAGVVFHSDRGCQYTSAQFADLAADYDVRLSVGRTGQCWDNALAESFFASLKGECLNTQPWPTRAHARHAIVDYIAWYNNTRLHSALGYQTPTEFEHANQDQLTEQTA</sequence>
<dbReference type="InterPro" id="IPR001584">
    <property type="entry name" value="Integrase_cat-core"/>
</dbReference>
<feature type="domain" description="Integrase catalytic" evidence="2">
    <location>
        <begin position="125"/>
        <end position="288"/>
    </location>
</feature>
<dbReference type="EMBL" id="JACBZH010000001">
    <property type="protein sequence ID" value="NYH92904.1"/>
    <property type="molecule type" value="Genomic_DNA"/>
</dbReference>
<keyword evidence="5" id="KW-1185">Reference proteome</keyword>
<evidence type="ECO:0000259" key="2">
    <source>
        <dbReference type="PROSITE" id="PS50994"/>
    </source>
</evidence>